<dbReference type="AlphaFoldDB" id="A0A8S2YGC7"/>
<reference evidence="2" key="1">
    <citation type="submission" date="2021-02" db="EMBL/GenBank/DDBJ databases">
        <authorList>
            <person name="Nowell W R."/>
        </authorList>
    </citation>
    <scope>NUCLEOTIDE SEQUENCE</scope>
</reference>
<organism evidence="2 3">
    <name type="scientific">Rotaria magnacalcarata</name>
    <dbReference type="NCBI Taxonomy" id="392030"/>
    <lineage>
        <taxon>Eukaryota</taxon>
        <taxon>Metazoa</taxon>
        <taxon>Spiralia</taxon>
        <taxon>Gnathifera</taxon>
        <taxon>Rotifera</taxon>
        <taxon>Eurotatoria</taxon>
        <taxon>Bdelloidea</taxon>
        <taxon>Philodinida</taxon>
        <taxon>Philodinidae</taxon>
        <taxon>Rotaria</taxon>
    </lineage>
</organism>
<accession>A0A8S2YGC7</accession>
<evidence type="ECO:0000313" key="3">
    <source>
        <dbReference type="Proteomes" id="UP000676336"/>
    </source>
</evidence>
<protein>
    <submittedName>
        <fullName evidence="2">Uncharacterized protein</fullName>
    </submittedName>
</protein>
<proteinExistence type="predicted"/>
<dbReference type="Proteomes" id="UP000676336">
    <property type="component" value="Unassembled WGS sequence"/>
</dbReference>
<evidence type="ECO:0000256" key="1">
    <source>
        <dbReference type="SAM" id="MobiDB-lite"/>
    </source>
</evidence>
<sequence>MASAATTASNDVQTESKSELVPNGLNSIKQTIESSRHIKFGIRQLA</sequence>
<comment type="caution">
    <text evidence="2">The sequence shown here is derived from an EMBL/GenBank/DDBJ whole genome shotgun (WGS) entry which is preliminary data.</text>
</comment>
<feature type="compositionally biased region" description="Polar residues" evidence="1">
    <location>
        <begin position="1"/>
        <end position="15"/>
    </location>
</feature>
<gene>
    <name evidence="2" type="ORF">SMN809_LOCUS37305</name>
</gene>
<dbReference type="EMBL" id="CAJOBI010094400">
    <property type="protein sequence ID" value="CAF4557640.1"/>
    <property type="molecule type" value="Genomic_DNA"/>
</dbReference>
<feature type="region of interest" description="Disordered" evidence="1">
    <location>
        <begin position="1"/>
        <end position="28"/>
    </location>
</feature>
<name>A0A8S2YGC7_9BILA</name>
<feature type="non-terminal residue" evidence="2">
    <location>
        <position position="46"/>
    </location>
</feature>
<evidence type="ECO:0000313" key="2">
    <source>
        <dbReference type="EMBL" id="CAF4557640.1"/>
    </source>
</evidence>